<evidence type="ECO:0008006" key="3">
    <source>
        <dbReference type="Google" id="ProtNLM"/>
    </source>
</evidence>
<protein>
    <recommendedName>
        <fullName evidence="3">DUF2187 domain-containing protein</fullName>
    </recommendedName>
</protein>
<organism evidence="1 2">
    <name type="scientific">Lysinibacillus mangiferihumi</name>
    <dbReference type="NCBI Taxonomy" id="1130819"/>
    <lineage>
        <taxon>Bacteria</taxon>
        <taxon>Bacillati</taxon>
        <taxon>Bacillota</taxon>
        <taxon>Bacilli</taxon>
        <taxon>Bacillales</taxon>
        <taxon>Bacillaceae</taxon>
        <taxon>Lysinibacillus</taxon>
    </lineage>
</organism>
<gene>
    <name evidence="1" type="ORF">FC756_16235</name>
</gene>
<proteinExistence type="predicted"/>
<dbReference type="EMBL" id="SZPU01000062">
    <property type="protein sequence ID" value="TKI65597.1"/>
    <property type="molecule type" value="Genomic_DNA"/>
</dbReference>
<comment type="caution">
    <text evidence="1">The sequence shown here is derived from an EMBL/GenBank/DDBJ whole genome shotgun (WGS) entry which is preliminary data.</text>
</comment>
<keyword evidence="2" id="KW-1185">Reference proteome</keyword>
<evidence type="ECO:0000313" key="2">
    <source>
        <dbReference type="Proteomes" id="UP000308744"/>
    </source>
</evidence>
<accession>A0A4U2YVK2</accession>
<sequence>MSKFKTGDKVIVSSLTEDIRLNGKVYNYNDFREPGMEYGVVLDAPYDAVVFVGESQLEKNEEAI</sequence>
<dbReference type="AlphaFoldDB" id="A0A4U2YVK2"/>
<dbReference type="RefSeq" id="WP_107896414.1">
    <property type="nucleotide sequence ID" value="NZ_PYWM01000020.1"/>
</dbReference>
<dbReference type="Proteomes" id="UP000308744">
    <property type="component" value="Unassembled WGS sequence"/>
</dbReference>
<name>A0A4U2YVK2_9BACI</name>
<evidence type="ECO:0000313" key="1">
    <source>
        <dbReference type="EMBL" id="TKI65597.1"/>
    </source>
</evidence>
<reference evidence="1 2" key="1">
    <citation type="submission" date="2019-04" db="EMBL/GenBank/DDBJ databases">
        <title>Lysinibacillus genome sequencing.</title>
        <authorList>
            <person name="Dunlap C."/>
        </authorList>
    </citation>
    <scope>NUCLEOTIDE SEQUENCE [LARGE SCALE GENOMIC DNA]</scope>
    <source>
        <strain evidence="1 2">CCTCC AB 2010389</strain>
    </source>
</reference>